<dbReference type="SUPFAM" id="SSF56112">
    <property type="entry name" value="Protein kinase-like (PK-like)"/>
    <property type="match status" value="1"/>
</dbReference>
<reference evidence="2 3" key="1">
    <citation type="submission" date="2021-06" db="EMBL/GenBank/DDBJ databases">
        <title>Whole genome sequence of Paenibacillus sophorae DSM23020 for comparative genomics.</title>
        <authorList>
            <person name="Kim M.-J."/>
            <person name="Lee G."/>
            <person name="Shin J.-H."/>
        </authorList>
    </citation>
    <scope>NUCLEOTIDE SEQUENCE [LARGE SCALE GENOMIC DNA]</scope>
    <source>
        <strain evidence="2 3">DSM 23020</strain>
    </source>
</reference>
<dbReference type="EMBL" id="CP076607">
    <property type="protein sequence ID" value="QWU14846.1"/>
    <property type="molecule type" value="Genomic_DNA"/>
</dbReference>
<name>A0ABX8H9E7_9BACL</name>
<organism evidence="2 3">
    <name type="scientific">Paenibacillus sophorae</name>
    <dbReference type="NCBI Taxonomy" id="1333845"/>
    <lineage>
        <taxon>Bacteria</taxon>
        <taxon>Bacillati</taxon>
        <taxon>Bacillota</taxon>
        <taxon>Bacilli</taxon>
        <taxon>Bacillales</taxon>
        <taxon>Paenibacillaceae</taxon>
        <taxon>Paenibacillus</taxon>
    </lineage>
</organism>
<sequence>MPEPVQRDCNIHSYRCDKANLRRLKQVTDLRLIGQGRTADIFEYSQGKIIKLYKKDFPAEAINQELVVSGLACSLGIRTPEPFGHTQLDGRDGLIFQRISGVSLLSLFIKKPWTIPKYSKLLANLHAEIHTYEAAELNRRQKQVLCEYIQQAPLLTEQEKEKIIRYTEKLPDGNKLCHGDFHPDNVMFDGGYWIVDWMTGMSGNPAGDAARTVILLSVGSMPDGTPAPIKLFVQFLRNKLKAAYIKEYLRVTGHDYSTIDEWILPAAAARLVEWIPKDEKDELLSIIRARLKTLI</sequence>
<keyword evidence="3" id="KW-1185">Reference proteome</keyword>
<dbReference type="InterPro" id="IPR002575">
    <property type="entry name" value="Aminoglycoside_PTrfase"/>
</dbReference>
<dbReference type="Pfam" id="PF01636">
    <property type="entry name" value="APH"/>
    <property type="match status" value="1"/>
</dbReference>
<evidence type="ECO:0000313" key="2">
    <source>
        <dbReference type="EMBL" id="QWU14846.1"/>
    </source>
</evidence>
<dbReference type="Proteomes" id="UP000683429">
    <property type="component" value="Chromosome"/>
</dbReference>
<dbReference type="InterPro" id="IPR011009">
    <property type="entry name" value="Kinase-like_dom_sf"/>
</dbReference>
<feature type="domain" description="Aminoglycoside phosphotransferase" evidence="1">
    <location>
        <begin position="31"/>
        <end position="217"/>
    </location>
</feature>
<evidence type="ECO:0000259" key="1">
    <source>
        <dbReference type="Pfam" id="PF01636"/>
    </source>
</evidence>
<dbReference type="Gene3D" id="3.90.1200.10">
    <property type="match status" value="1"/>
</dbReference>
<gene>
    <name evidence="2" type="ORF">KP014_23445</name>
</gene>
<accession>A0ABX8H9E7</accession>
<proteinExistence type="predicted"/>
<evidence type="ECO:0000313" key="3">
    <source>
        <dbReference type="Proteomes" id="UP000683429"/>
    </source>
</evidence>
<protein>
    <submittedName>
        <fullName evidence="2">Phosphotransferase</fullName>
    </submittedName>
</protein>